<dbReference type="OrthoDB" id="346673at2759"/>
<evidence type="ECO:0000256" key="4">
    <source>
        <dbReference type="ARBA" id="ARBA00023242"/>
    </source>
</evidence>
<evidence type="ECO:0000256" key="2">
    <source>
        <dbReference type="ARBA" id="ARBA00007421"/>
    </source>
</evidence>
<evidence type="ECO:0000313" key="10">
    <source>
        <dbReference type="Proteomes" id="UP000054144"/>
    </source>
</evidence>
<evidence type="ECO:0000313" key="9">
    <source>
        <dbReference type="EMBL" id="KIY46001.1"/>
    </source>
</evidence>
<dbReference type="Pfam" id="PF24882">
    <property type="entry name" value="WHD_ORC2"/>
    <property type="match status" value="1"/>
</dbReference>
<dbReference type="InterPro" id="IPR056773">
    <property type="entry name" value="WHD_ORC2"/>
</dbReference>
<dbReference type="InterPro" id="IPR007220">
    <property type="entry name" value="ORC2"/>
</dbReference>
<comment type="subunit">
    <text evidence="5">Component of the origin recognition complex (ORC).</text>
</comment>
<dbReference type="GO" id="GO:0006260">
    <property type="term" value="P:DNA replication"/>
    <property type="evidence" value="ECO:0007669"/>
    <property type="project" value="UniProtKB-UniRule"/>
</dbReference>
<feature type="region of interest" description="Disordered" evidence="6">
    <location>
        <begin position="1"/>
        <end position="44"/>
    </location>
</feature>
<evidence type="ECO:0000259" key="8">
    <source>
        <dbReference type="Pfam" id="PF24882"/>
    </source>
</evidence>
<dbReference type="AlphaFoldDB" id="A0A0D7A7U8"/>
<dbReference type="PANTHER" id="PTHR14052:SF0">
    <property type="entry name" value="ORIGIN RECOGNITION COMPLEX SUBUNIT 2"/>
    <property type="match status" value="1"/>
</dbReference>
<evidence type="ECO:0000256" key="3">
    <source>
        <dbReference type="ARBA" id="ARBA00022705"/>
    </source>
</evidence>
<evidence type="ECO:0000259" key="7">
    <source>
        <dbReference type="Pfam" id="PF04084"/>
    </source>
</evidence>
<evidence type="ECO:0000256" key="5">
    <source>
        <dbReference type="RuleBase" id="RU368084"/>
    </source>
</evidence>
<dbReference type="Proteomes" id="UP000054144">
    <property type="component" value="Unassembled WGS sequence"/>
</dbReference>
<gene>
    <name evidence="9" type="ORF">FISHEDRAFT_76234</name>
</gene>
<dbReference type="EMBL" id="KN882045">
    <property type="protein sequence ID" value="KIY46001.1"/>
    <property type="molecule type" value="Genomic_DNA"/>
</dbReference>
<sequence>MPAPRKVNEDAFISDESDVDHVSSGSSDDIDDEPVLSVKARGKRKADNDDDKRFIVETSFDAYFMQSSARAQTSSNVFSSLVEPLSAEEYSQAMSEFMPSIPPWASVLLTSDDAREAAFTRMMRELHEGFNILCYGFGSKRQLLNRFAMERCAKAGYTVVVNGFQTSFTLKELFDSIERVPGLDTHQLTSNTAEGQAKRVGTYFSTTKRHLFLIIHNIDGPVVRTARVKSVLASLAICPRIHIVASIDHVNAPLLWSSAEASTRKADADMLTARGFNWLWHDFTTLSPYDVELSHANRGSISGAHARGKRAEAIAAAAIVMTEIAAIHILASVTEKAKRLFAMIARRQLESIHDASDGDGNTDLQRFAVGYDVLFKSARDQFIATNDTSLRSLLGEFRDHGLVLSAQTGPAGEELWIPLRKERLSNVLKTIPAE</sequence>
<name>A0A0D7A7U8_9AGAR</name>
<comment type="similarity">
    <text evidence="2 5">Belongs to the ORC2 family.</text>
</comment>
<comment type="function">
    <text evidence="5">Component of the origin recognition complex (ORC) that binds origins of replication. DNA-binding is ATP-dependent. ORC is required to assemble the pre-replication complex necessary to initiate DNA replication.</text>
</comment>
<comment type="subcellular location">
    <subcellularLocation>
        <location evidence="1 5">Nucleus</location>
    </subcellularLocation>
</comment>
<keyword evidence="4 5" id="KW-0539">Nucleus</keyword>
<dbReference type="InterPro" id="IPR056772">
    <property type="entry name" value="RecA-like_ORC2"/>
</dbReference>
<feature type="domain" description="Origin recognition complex subunit 2 RecA-like" evidence="7">
    <location>
        <begin position="115"/>
        <end position="282"/>
    </location>
</feature>
<dbReference type="GO" id="GO:0003688">
    <property type="term" value="F:DNA replication origin binding"/>
    <property type="evidence" value="ECO:0007669"/>
    <property type="project" value="UniProtKB-UniRule"/>
</dbReference>
<feature type="domain" description="Origin recognition complex subunit 2 winged-helix" evidence="8">
    <location>
        <begin position="363"/>
        <end position="422"/>
    </location>
</feature>
<keyword evidence="3 5" id="KW-0235">DNA replication</keyword>
<accession>A0A0D7A7U8</accession>
<evidence type="ECO:0000256" key="1">
    <source>
        <dbReference type="ARBA" id="ARBA00004123"/>
    </source>
</evidence>
<proteinExistence type="inferred from homology"/>
<dbReference type="Pfam" id="PF04084">
    <property type="entry name" value="RecA-like_ORC2"/>
    <property type="match status" value="1"/>
</dbReference>
<dbReference type="PANTHER" id="PTHR14052">
    <property type="entry name" value="ORIGIN RECOGNITION COMPLEX SUBUNIT 2"/>
    <property type="match status" value="1"/>
</dbReference>
<protein>
    <recommendedName>
        <fullName evidence="5">Origin recognition complex subunit 2</fullName>
    </recommendedName>
</protein>
<dbReference type="GO" id="GO:0005664">
    <property type="term" value="C:nuclear origin of replication recognition complex"/>
    <property type="evidence" value="ECO:0007669"/>
    <property type="project" value="UniProtKB-UniRule"/>
</dbReference>
<reference evidence="9 10" key="1">
    <citation type="journal article" date="2015" name="Fungal Genet. Biol.">
        <title>Evolution of novel wood decay mechanisms in Agaricales revealed by the genome sequences of Fistulina hepatica and Cylindrobasidium torrendii.</title>
        <authorList>
            <person name="Floudas D."/>
            <person name="Held B.W."/>
            <person name="Riley R."/>
            <person name="Nagy L.G."/>
            <person name="Koehler G."/>
            <person name="Ransdell A.S."/>
            <person name="Younus H."/>
            <person name="Chow J."/>
            <person name="Chiniquy J."/>
            <person name="Lipzen A."/>
            <person name="Tritt A."/>
            <person name="Sun H."/>
            <person name="Haridas S."/>
            <person name="LaButti K."/>
            <person name="Ohm R.A."/>
            <person name="Kues U."/>
            <person name="Blanchette R.A."/>
            <person name="Grigoriev I.V."/>
            <person name="Minto R.E."/>
            <person name="Hibbett D.S."/>
        </authorList>
    </citation>
    <scope>NUCLEOTIDE SEQUENCE [LARGE SCALE GENOMIC DNA]</scope>
    <source>
        <strain evidence="9 10">ATCC 64428</strain>
    </source>
</reference>
<evidence type="ECO:0000256" key="6">
    <source>
        <dbReference type="SAM" id="MobiDB-lite"/>
    </source>
</evidence>
<keyword evidence="10" id="KW-1185">Reference proteome</keyword>
<organism evidence="9 10">
    <name type="scientific">Fistulina hepatica ATCC 64428</name>
    <dbReference type="NCBI Taxonomy" id="1128425"/>
    <lineage>
        <taxon>Eukaryota</taxon>
        <taxon>Fungi</taxon>
        <taxon>Dikarya</taxon>
        <taxon>Basidiomycota</taxon>
        <taxon>Agaricomycotina</taxon>
        <taxon>Agaricomycetes</taxon>
        <taxon>Agaricomycetidae</taxon>
        <taxon>Agaricales</taxon>
        <taxon>Fistulinaceae</taxon>
        <taxon>Fistulina</taxon>
    </lineage>
</organism>